<evidence type="ECO:0000256" key="8">
    <source>
        <dbReference type="RuleBase" id="RU363098"/>
    </source>
</evidence>
<name>A0AAV8HZ26_9POAL</name>
<evidence type="ECO:0000256" key="4">
    <source>
        <dbReference type="ARBA" id="ARBA00022695"/>
    </source>
</evidence>
<feature type="domain" description="RDRP C-terminal head" evidence="12">
    <location>
        <begin position="1003"/>
        <end position="1088"/>
    </location>
</feature>
<evidence type="ECO:0000256" key="6">
    <source>
        <dbReference type="ARBA" id="ARBA00023158"/>
    </source>
</evidence>
<dbReference type="InterPro" id="IPR057596">
    <property type="entry name" value="RDRP_core"/>
</dbReference>
<evidence type="ECO:0000256" key="2">
    <source>
        <dbReference type="ARBA" id="ARBA00022484"/>
    </source>
</evidence>
<dbReference type="Pfam" id="PF26252">
    <property type="entry name" value="RdRP_helical"/>
    <property type="match status" value="1"/>
</dbReference>
<dbReference type="GO" id="GO:0003968">
    <property type="term" value="F:RNA-directed RNA polymerase activity"/>
    <property type="evidence" value="ECO:0007669"/>
    <property type="project" value="UniProtKB-KW"/>
</dbReference>
<keyword evidence="6 8" id="KW-0943">RNA-mediated gene silencing</keyword>
<dbReference type="GO" id="GO:0030422">
    <property type="term" value="P:siRNA processing"/>
    <property type="evidence" value="ECO:0007669"/>
    <property type="project" value="TreeGrafter"/>
</dbReference>
<dbReference type="InterPro" id="IPR058751">
    <property type="entry name" value="RDRP_helical"/>
</dbReference>
<feature type="domain" description="RDRP core" evidence="10">
    <location>
        <begin position="327"/>
        <end position="952"/>
    </location>
</feature>
<evidence type="ECO:0000256" key="5">
    <source>
        <dbReference type="ARBA" id="ARBA00022884"/>
    </source>
</evidence>
<comment type="caution">
    <text evidence="13">The sequence shown here is derived from an EMBL/GenBank/DDBJ whole genome shotgun (WGS) entry which is preliminary data.</text>
</comment>
<gene>
    <name evidence="13" type="ORF">LUZ62_033219</name>
</gene>
<evidence type="ECO:0000256" key="9">
    <source>
        <dbReference type="SAM" id="MobiDB-lite"/>
    </source>
</evidence>
<dbReference type="Proteomes" id="UP001140206">
    <property type="component" value="Chromosome 1"/>
</dbReference>
<dbReference type="Pfam" id="PF26253">
    <property type="entry name" value="RdRP_head"/>
    <property type="match status" value="1"/>
</dbReference>
<dbReference type="EMBL" id="JAMFTS010000001">
    <property type="protein sequence ID" value="KAJ4820653.1"/>
    <property type="molecule type" value="Genomic_DNA"/>
</dbReference>
<accession>A0AAV8HZ26</accession>
<dbReference type="InterPro" id="IPR007855">
    <property type="entry name" value="RDRP"/>
</dbReference>
<organism evidence="13 14">
    <name type="scientific">Rhynchospora pubera</name>
    <dbReference type="NCBI Taxonomy" id="906938"/>
    <lineage>
        <taxon>Eukaryota</taxon>
        <taxon>Viridiplantae</taxon>
        <taxon>Streptophyta</taxon>
        <taxon>Embryophyta</taxon>
        <taxon>Tracheophyta</taxon>
        <taxon>Spermatophyta</taxon>
        <taxon>Magnoliopsida</taxon>
        <taxon>Liliopsida</taxon>
        <taxon>Poales</taxon>
        <taxon>Cyperaceae</taxon>
        <taxon>Cyperoideae</taxon>
        <taxon>Rhynchosporeae</taxon>
        <taxon>Rhynchospora</taxon>
    </lineage>
</organism>
<dbReference type="GO" id="GO:0031380">
    <property type="term" value="C:nuclear RNA-directed RNA polymerase complex"/>
    <property type="evidence" value="ECO:0007669"/>
    <property type="project" value="TreeGrafter"/>
</dbReference>
<dbReference type="GO" id="GO:0003723">
    <property type="term" value="F:RNA binding"/>
    <property type="evidence" value="ECO:0007669"/>
    <property type="project" value="UniProtKB-KW"/>
</dbReference>
<feature type="region of interest" description="Disordered" evidence="9">
    <location>
        <begin position="120"/>
        <end position="147"/>
    </location>
</feature>
<dbReference type="AlphaFoldDB" id="A0AAV8HZ26"/>
<evidence type="ECO:0000256" key="1">
    <source>
        <dbReference type="ARBA" id="ARBA00005762"/>
    </source>
</evidence>
<keyword evidence="4 8" id="KW-0548">Nucleotidyltransferase</keyword>
<protein>
    <recommendedName>
        <fullName evidence="8">RNA-dependent RNA polymerase</fullName>
        <ecNumber evidence="8">2.7.7.48</ecNumber>
    </recommendedName>
</protein>
<keyword evidence="3 8" id="KW-0808">Transferase</keyword>
<evidence type="ECO:0000259" key="10">
    <source>
        <dbReference type="Pfam" id="PF05183"/>
    </source>
</evidence>
<evidence type="ECO:0000256" key="3">
    <source>
        <dbReference type="ARBA" id="ARBA00022679"/>
    </source>
</evidence>
<dbReference type="InterPro" id="IPR058752">
    <property type="entry name" value="RDRP_C_head"/>
</dbReference>
<reference evidence="13" key="1">
    <citation type="submission" date="2022-08" db="EMBL/GenBank/DDBJ databases">
        <authorList>
            <person name="Marques A."/>
        </authorList>
    </citation>
    <scope>NUCLEOTIDE SEQUENCE</scope>
    <source>
        <strain evidence="13">RhyPub2mFocal</strain>
        <tissue evidence="13">Leaves</tissue>
    </source>
</reference>
<evidence type="ECO:0000313" key="14">
    <source>
        <dbReference type="Proteomes" id="UP001140206"/>
    </source>
</evidence>
<dbReference type="PANTHER" id="PTHR23079">
    <property type="entry name" value="RNA-DEPENDENT RNA POLYMERASE"/>
    <property type="match status" value="1"/>
</dbReference>
<keyword evidence="5 8" id="KW-0694">RNA-binding</keyword>
<dbReference type="EC" id="2.7.7.48" evidence="8"/>
<comment type="similarity">
    <text evidence="1 8">Belongs to the RdRP family.</text>
</comment>
<keyword evidence="14" id="KW-1185">Reference proteome</keyword>
<evidence type="ECO:0000313" key="13">
    <source>
        <dbReference type="EMBL" id="KAJ4820653.1"/>
    </source>
</evidence>
<comment type="catalytic activity">
    <reaction evidence="7 8">
        <text>RNA(n) + a ribonucleoside 5'-triphosphate = RNA(n+1) + diphosphate</text>
        <dbReference type="Rhea" id="RHEA:21248"/>
        <dbReference type="Rhea" id="RHEA-COMP:14527"/>
        <dbReference type="Rhea" id="RHEA-COMP:17342"/>
        <dbReference type="ChEBI" id="CHEBI:33019"/>
        <dbReference type="ChEBI" id="CHEBI:61557"/>
        <dbReference type="ChEBI" id="CHEBI:140395"/>
        <dbReference type="EC" id="2.7.7.48"/>
    </reaction>
</comment>
<evidence type="ECO:0000256" key="7">
    <source>
        <dbReference type="ARBA" id="ARBA00048744"/>
    </source>
</evidence>
<keyword evidence="2 8" id="KW-0696">RNA-directed RNA polymerase</keyword>
<proteinExistence type="inferred from homology"/>
<comment type="function">
    <text evidence="8">Probably involved in the RNA silencing pathway and required for the generation of small interfering RNAs (siRNAs).</text>
</comment>
<evidence type="ECO:0000259" key="11">
    <source>
        <dbReference type="Pfam" id="PF26252"/>
    </source>
</evidence>
<evidence type="ECO:0000259" key="12">
    <source>
        <dbReference type="Pfam" id="PF26253"/>
    </source>
</evidence>
<dbReference type="PANTHER" id="PTHR23079:SF55">
    <property type="entry name" value="RNA-DIRECTED RNA POLYMERASE"/>
    <property type="match status" value="1"/>
</dbReference>
<feature type="domain" description="RDRP helical" evidence="11">
    <location>
        <begin position="239"/>
        <end position="304"/>
    </location>
</feature>
<dbReference type="Pfam" id="PF05183">
    <property type="entry name" value="RdRP"/>
    <property type="match status" value="1"/>
</dbReference>
<sequence>MPSNHSPRLSLSPFSTVDPFPTTATKQNLISMAMPSQSPHFSPIFASSLQTPTSMRLSEQVEALIGKICEEQRIDRPDDVALSKLYQLGEEASMRILRKIERSKVRKTFSALLMYLAKNESPGPGPCSTPRSPVGRERSGFSSPYLREDSVPSSVAYGMFDPSSTPTSQLITTNGNILLSPPTAPTTPQPVCSPTPLNHENFGTVHRRLEFSGLANNENHNKPQQPQTVDPTCLAEASPEMFALGDLEFRKIFLILSYLGRAKLEQKVTVDYIKSLQHMPMQQFELEIFKKLGGNHIKSIDRRKNFQWDTGKTYVYRCHVDLNGDATFKGPFLEPDQTHLQRVLGDDNILQVTFEETKEEQNASCRFNNHSDVYQRIVQKGIMLGLRRYDFLVYKDGGKDGSNKNPTSSSVKCYFVRTYSGWLMDQRFGFLHGTTVNEIRLAFMHIHTVPSPAKYMPRFSLILSKTVKHQIDLSVVKVELIDDIPCMDGSTATKGIHTDGTGFISEDLALQFPFDVFKGKIQTGVKRSYAADGSSSSKRRRYNYYNEGPPLLSQVRLFFKGLAAKGTLLVNKKLPSKTIQIRPSMVKVKSDPSIQIQPFNSLEIVTTSYRPKKVHLSRFLISLLHYGGVPSDFFLGLLSGALVEIEDRISDRNAAINVLKNNSALDDDDLVSRMLYSKIPLDEPYLKYRLSIMIGEENKGLQEGKIPISNTYFLMGTADPTGKLGPNQVCVILDEGHLSGDVLVYKYPGLHTGDIHKLQATYLPELEEIVGNSKYGIFFPTVGTRSLADEMANSDFDGDMYWISQNPELLKKFTPGSPWPVPEEDLCKNDPEQPVLSNMKKDELESWLFREFLKIRFKPSYAIGTAADCWLAYMDRVLTRNLLEEEERKTIETKMEQLVNIYYDALDAAKTGKQVQVPNYLLVDLYPDFMDKKPKEKTYHSTSILGEIYNKVESFKSEKLQLTEIKPLPFFMEGVLKPCMDKWNCYYNQYLIEMHHALGSVSDNSSSELKDVRNKTCQEVIDKYKEILYGGVKEFNSSMRPRNEIYEEARAIYKLAYAKACQKGTVSYCSFPWRVAGEALCHMYIEKMGKPYMVDGDVLRETRQ</sequence>